<dbReference type="Proteomes" id="UP001174909">
    <property type="component" value="Unassembled WGS sequence"/>
</dbReference>
<dbReference type="PANTHER" id="PTHR48023:SF4">
    <property type="entry name" value="D-XYLOSE-PROTON SYMPORTER-LIKE 2"/>
    <property type="match status" value="1"/>
</dbReference>
<evidence type="ECO:0000256" key="3">
    <source>
        <dbReference type="ARBA" id="ARBA00022448"/>
    </source>
</evidence>
<comment type="similarity">
    <text evidence="2">Belongs to the major facilitator superfamily. Sugar transporter (TC 2.A.1.1) family. Glucose transporter subfamily.</text>
</comment>
<comment type="subcellular location">
    <subcellularLocation>
        <location evidence="1">Membrane</location>
        <topology evidence="1">Multi-pass membrane protein</topology>
    </subcellularLocation>
</comment>
<dbReference type="PRINTS" id="PR00171">
    <property type="entry name" value="SUGRTRNSPORT"/>
</dbReference>
<gene>
    <name evidence="9" type="ORF">GBAR_LOCUS4898</name>
</gene>
<dbReference type="Gene3D" id="1.20.1250.20">
    <property type="entry name" value="MFS general substrate transporter like domains"/>
    <property type="match status" value="1"/>
</dbReference>
<dbReference type="InterPro" id="IPR003663">
    <property type="entry name" value="Sugar/inositol_transpt"/>
</dbReference>
<dbReference type="InterPro" id="IPR050820">
    <property type="entry name" value="MFS_Sugar_Transporter"/>
</dbReference>
<keyword evidence="6 7" id="KW-0472">Membrane</keyword>
<dbReference type="Pfam" id="PF00083">
    <property type="entry name" value="Sugar_tr"/>
    <property type="match status" value="1"/>
</dbReference>
<comment type="caution">
    <text evidence="9">The sequence shown here is derived from an EMBL/GenBank/DDBJ whole genome shotgun (WGS) entry which is preliminary data.</text>
</comment>
<dbReference type="EMBL" id="CASHTH010000721">
    <property type="protein sequence ID" value="CAI8006778.1"/>
    <property type="molecule type" value="Genomic_DNA"/>
</dbReference>
<evidence type="ECO:0000256" key="4">
    <source>
        <dbReference type="ARBA" id="ARBA00022692"/>
    </source>
</evidence>
<feature type="transmembrane region" description="Helical" evidence="7">
    <location>
        <begin position="35"/>
        <end position="54"/>
    </location>
</feature>
<evidence type="ECO:0000256" key="2">
    <source>
        <dbReference type="ARBA" id="ARBA00007004"/>
    </source>
</evidence>
<keyword evidence="5 7" id="KW-1133">Transmembrane helix</keyword>
<evidence type="ECO:0000256" key="7">
    <source>
        <dbReference type="SAM" id="Phobius"/>
    </source>
</evidence>
<evidence type="ECO:0000256" key="1">
    <source>
        <dbReference type="ARBA" id="ARBA00004141"/>
    </source>
</evidence>
<dbReference type="GO" id="GO:1904659">
    <property type="term" value="P:D-glucose transmembrane transport"/>
    <property type="evidence" value="ECO:0007669"/>
    <property type="project" value="TreeGrafter"/>
</dbReference>
<name>A0AA35R8I2_GEOBA</name>
<accession>A0AA35R8I2</accession>
<keyword evidence="3" id="KW-0813">Transport</keyword>
<evidence type="ECO:0000313" key="10">
    <source>
        <dbReference type="Proteomes" id="UP001174909"/>
    </source>
</evidence>
<dbReference type="GO" id="GO:0022857">
    <property type="term" value="F:transmembrane transporter activity"/>
    <property type="evidence" value="ECO:0007669"/>
    <property type="project" value="InterPro"/>
</dbReference>
<keyword evidence="10" id="KW-1185">Reference proteome</keyword>
<dbReference type="InterPro" id="IPR020846">
    <property type="entry name" value="MFS_dom"/>
</dbReference>
<dbReference type="InterPro" id="IPR036259">
    <property type="entry name" value="MFS_trans_sf"/>
</dbReference>
<feature type="domain" description="Major facilitator superfamily (MFS) profile" evidence="8">
    <location>
        <begin position="1"/>
        <end position="121"/>
    </location>
</feature>
<proteinExistence type="inferred from homology"/>
<dbReference type="InterPro" id="IPR005828">
    <property type="entry name" value="MFS_sugar_transport-like"/>
</dbReference>
<dbReference type="SUPFAM" id="SSF103473">
    <property type="entry name" value="MFS general substrate transporter"/>
    <property type="match status" value="1"/>
</dbReference>
<dbReference type="GO" id="GO:0016020">
    <property type="term" value="C:membrane"/>
    <property type="evidence" value="ECO:0007669"/>
    <property type="project" value="UniProtKB-SubCell"/>
</dbReference>
<protein>
    <submittedName>
        <fullName evidence="9">Facilitated trehalose transporter Tret1</fullName>
    </submittedName>
</protein>
<dbReference type="AlphaFoldDB" id="A0AA35R8I2"/>
<organism evidence="9 10">
    <name type="scientific">Geodia barretti</name>
    <name type="common">Barrett's horny sponge</name>
    <dbReference type="NCBI Taxonomy" id="519541"/>
    <lineage>
        <taxon>Eukaryota</taxon>
        <taxon>Metazoa</taxon>
        <taxon>Porifera</taxon>
        <taxon>Demospongiae</taxon>
        <taxon>Heteroscleromorpha</taxon>
        <taxon>Tetractinellida</taxon>
        <taxon>Astrophorina</taxon>
        <taxon>Geodiidae</taxon>
        <taxon>Geodia</taxon>
    </lineage>
</organism>
<evidence type="ECO:0000256" key="6">
    <source>
        <dbReference type="ARBA" id="ARBA00023136"/>
    </source>
</evidence>
<feature type="transmembrane region" description="Helical" evidence="7">
    <location>
        <begin position="66"/>
        <end position="86"/>
    </location>
</feature>
<keyword evidence="4 7" id="KW-0812">Transmembrane</keyword>
<reference evidence="9" key="1">
    <citation type="submission" date="2023-03" db="EMBL/GenBank/DDBJ databases">
        <authorList>
            <person name="Steffen K."/>
            <person name="Cardenas P."/>
        </authorList>
    </citation>
    <scope>NUCLEOTIDE SEQUENCE</scope>
</reference>
<dbReference type="PROSITE" id="PS50850">
    <property type="entry name" value="MFS"/>
    <property type="match status" value="1"/>
</dbReference>
<feature type="transmembrane region" description="Helical" evidence="7">
    <location>
        <begin position="98"/>
        <end position="117"/>
    </location>
</feature>
<evidence type="ECO:0000313" key="9">
    <source>
        <dbReference type="EMBL" id="CAI8006778.1"/>
    </source>
</evidence>
<evidence type="ECO:0000256" key="5">
    <source>
        <dbReference type="ARBA" id="ARBA00022989"/>
    </source>
</evidence>
<evidence type="ECO:0000259" key="8">
    <source>
        <dbReference type="PROSITE" id="PS50850"/>
    </source>
</evidence>
<sequence length="138" mass="14941">MGIHFYITRPSLCSLSESGGHICNAHFAPISIVSVTVYTFGFSVGFGPLSWVLVSELLPLSVRGKATGLCMVVTFVSSTVVVGTYLELAHELVNPWLVLWTYALVSLAGSVFVQVFIPETKGKSLEVVERKFSKDSSP</sequence>
<dbReference type="PANTHER" id="PTHR48023">
    <property type="entry name" value="D-XYLOSE-PROTON SYMPORTER-LIKE 2"/>
    <property type="match status" value="1"/>
</dbReference>